<feature type="transmembrane region" description="Helical" evidence="7">
    <location>
        <begin position="12"/>
        <end position="40"/>
    </location>
</feature>
<dbReference type="SUPFAM" id="SSF103473">
    <property type="entry name" value="MFS general substrate transporter"/>
    <property type="match status" value="1"/>
</dbReference>
<keyword evidence="5 7" id="KW-1133">Transmembrane helix</keyword>
<feature type="transmembrane region" description="Helical" evidence="7">
    <location>
        <begin position="46"/>
        <end position="71"/>
    </location>
</feature>
<feature type="transmembrane region" description="Helical" evidence="7">
    <location>
        <begin position="78"/>
        <end position="97"/>
    </location>
</feature>
<feature type="transmembrane region" description="Helical" evidence="7">
    <location>
        <begin position="341"/>
        <end position="364"/>
    </location>
</feature>
<evidence type="ECO:0000256" key="3">
    <source>
        <dbReference type="ARBA" id="ARBA00022475"/>
    </source>
</evidence>
<feature type="transmembrane region" description="Helical" evidence="7">
    <location>
        <begin position="171"/>
        <end position="191"/>
    </location>
</feature>
<feature type="transmembrane region" description="Helical" evidence="7">
    <location>
        <begin position="218"/>
        <end position="242"/>
    </location>
</feature>
<evidence type="ECO:0000313" key="8">
    <source>
        <dbReference type="EMBL" id="QCD45287.1"/>
    </source>
</evidence>
<feature type="transmembrane region" description="Helical" evidence="7">
    <location>
        <begin position="143"/>
        <end position="165"/>
    </location>
</feature>
<dbReference type="InterPro" id="IPR036259">
    <property type="entry name" value="MFS_trans_sf"/>
</dbReference>
<name>A0A6G5QI81_9BACT</name>
<protein>
    <submittedName>
        <fullName evidence="8">H+ antiporter protein, major facilitator superfamily</fullName>
    </submittedName>
</protein>
<evidence type="ECO:0000256" key="1">
    <source>
        <dbReference type="ARBA" id="ARBA00004651"/>
    </source>
</evidence>
<organism evidence="8 9">
    <name type="scientific">Campylobacter mucosalis CCUG 21559</name>
    <dbReference type="NCBI Taxonomy" id="1032067"/>
    <lineage>
        <taxon>Bacteria</taxon>
        <taxon>Pseudomonadati</taxon>
        <taxon>Campylobacterota</taxon>
        <taxon>Epsilonproteobacteria</taxon>
        <taxon>Campylobacterales</taxon>
        <taxon>Campylobacteraceae</taxon>
        <taxon>Campylobacter</taxon>
    </lineage>
</organism>
<evidence type="ECO:0000256" key="4">
    <source>
        <dbReference type="ARBA" id="ARBA00022692"/>
    </source>
</evidence>
<evidence type="ECO:0000256" key="7">
    <source>
        <dbReference type="SAM" id="Phobius"/>
    </source>
</evidence>
<feature type="transmembrane region" description="Helical" evidence="7">
    <location>
        <begin position="285"/>
        <end position="305"/>
    </location>
</feature>
<accession>A0A6G5QI81</accession>
<dbReference type="CDD" id="cd06173">
    <property type="entry name" value="MFS_MefA_like"/>
    <property type="match status" value="1"/>
</dbReference>
<feature type="transmembrane region" description="Helical" evidence="7">
    <location>
        <begin position="103"/>
        <end position="123"/>
    </location>
</feature>
<keyword evidence="3" id="KW-1003">Cell membrane</keyword>
<comment type="subcellular location">
    <subcellularLocation>
        <location evidence="1">Cell membrane</location>
        <topology evidence="1">Multi-pass membrane protein</topology>
    </subcellularLocation>
</comment>
<dbReference type="GO" id="GO:0022857">
    <property type="term" value="F:transmembrane transporter activity"/>
    <property type="evidence" value="ECO:0007669"/>
    <property type="project" value="InterPro"/>
</dbReference>
<keyword evidence="2" id="KW-0813">Transport</keyword>
<keyword evidence="9" id="KW-1185">Reference proteome</keyword>
<dbReference type="Gene3D" id="1.20.1250.20">
    <property type="entry name" value="MFS general substrate transporter like domains"/>
    <property type="match status" value="1"/>
</dbReference>
<proteinExistence type="predicted"/>
<dbReference type="InterPro" id="IPR011701">
    <property type="entry name" value="MFS"/>
</dbReference>
<evidence type="ECO:0000256" key="6">
    <source>
        <dbReference type="ARBA" id="ARBA00023136"/>
    </source>
</evidence>
<dbReference type="EMBL" id="CP012542">
    <property type="protein sequence ID" value="QCD45287.1"/>
    <property type="molecule type" value="Genomic_DNA"/>
</dbReference>
<dbReference type="GO" id="GO:0005886">
    <property type="term" value="C:plasma membrane"/>
    <property type="evidence" value="ECO:0007669"/>
    <property type="project" value="UniProtKB-SubCell"/>
</dbReference>
<feature type="transmembrane region" description="Helical" evidence="7">
    <location>
        <begin position="370"/>
        <end position="390"/>
    </location>
</feature>
<dbReference type="PANTHER" id="PTHR43266">
    <property type="entry name" value="MACROLIDE-EFFLUX PROTEIN"/>
    <property type="match status" value="1"/>
</dbReference>
<evidence type="ECO:0000256" key="5">
    <source>
        <dbReference type="ARBA" id="ARBA00022989"/>
    </source>
</evidence>
<gene>
    <name evidence="8" type="ORF">CMUC_1528</name>
</gene>
<feature type="transmembrane region" description="Helical" evidence="7">
    <location>
        <begin position="311"/>
        <end position="329"/>
    </location>
</feature>
<sequence>MKMHLKLLKTNRNFMLISAIQLICYFGAWFSQTGIFTLLIELKAPVWAITISAAMAFIPGIILAPFSGILIDKFRAKPMLVVMILIECISVLVLIFINSLSLLWLLLLIIFVRMGVSGVHFQVEMSVLPKILTPSELKIANEIHSIIWAVAYTAGMGLSGIYIHFFGVKSAFLFDCGLYLVGFAFLLSTNLPNSINSTTKSAISMLKDGLRYINQNRVILHLILLHSFVGLVSYDALIALLADYHYKGILSTALLIGFTNASRAIALIAGPAILSKIVNSKNLHIFYIGQGVGIIIWACLQFNFYLGFIGMFFAGFFTSTLWSYTYTMLQQKCDEKFYGRVIAYNDMCYLAMSAFVSLAIGLLFELGLSLWLITIFMGIIFFIGAMYYNFVEKNYNLS</sequence>
<dbReference type="AlphaFoldDB" id="A0A6G5QI81"/>
<evidence type="ECO:0000313" key="9">
    <source>
        <dbReference type="Proteomes" id="UP000503264"/>
    </source>
</evidence>
<reference evidence="8 9" key="1">
    <citation type="submission" date="2016-07" db="EMBL/GenBank/DDBJ databases">
        <title>Comparative genomics of the Campylobacter concisus group.</title>
        <authorList>
            <person name="Miller W.G."/>
            <person name="Yee E."/>
            <person name="Chapman M.H."/>
            <person name="Huynh S."/>
            <person name="Bono J.L."/>
            <person name="On S.L.W."/>
            <person name="StLeger J."/>
            <person name="Foster G."/>
            <person name="Parker C.T."/>
        </authorList>
    </citation>
    <scope>NUCLEOTIDE SEQUENCE [LARGE SCALE GENOMIC DNA]</scope>
    <source>
        <strain evidence="8 9">CCUG 21559</strain>
    </source>
</reference>
<dbReference type="RefSeq" id="WP_034966756.1">
    <property type="nucleotide sequence ID" value="NZ_CP012542.1"/>
</dbReference>
<keyword evidence="6 7" id="KW-0472">Membrane</keyword>
<dbReference type="Proteomes" id="UP000503264">
    <property type="component" value="Chromosome"/>
</dbReference>
<dbReference type="Pfam" id="PF07690">
    <property type="entry name" value="MFS_1"/>
    <property type="match status" value="1"/>
</dbReference>
<keyword evidence="4 7" id="KW-0812">Transmembrane</keyword>
<dbReference type="PANTHER" id="PTHR43266:SF10">
    <property type="entry name" value="BACILYSIN EXPORTER BACE-RELATED"/>
    <property type="match status" value="1"/>
</dbReference>
<evidence type="ECO:0000256" key="2">
    <source>
        <dbReference type="ARBA" id="ARBA00022448"/>
    </source>
</evidence>
<feature type="transmembrane region" description="Helical" evidence="7">
    <location>
        <begin position="248"/>
        <end position="273"/>
    </location>
</feature>